<feature type="domain" description="HpcH/HpaI aldolase/citrate lyase" evidence="6">
    <location>
        <begin position="12"/>
        <end position="221"/>
    </location>
</feature>
<dbReference type="RefSeq" id="WP_136574707.1">
    <property type="nucleotide sequence ID" value="NZ_STFG01000027.1"/>
</dbReference>
<feature type="binding site" evidence="5">
    <location>
        <position position="126"/>
    </location>
    <ligand>
        <name>Mg(2+)</name>
        <dbReference type="ChEBI" id="CHEBI:18420"/>
    </ligand>
</feature>
<protein>
    <submittedName>
        <fullName evidence="7">CoA ester lyase</fullName>
    </submittedName>
</protein>
<evidence type="ECO:0000259" key="6">
    <source>
        <dbReference type="Pfam" id="PF03328"/>
    </source>
</evidence>
<evidence type="ECO:0000256" key="5">
    <source>
        <dbReference type="PIRSR" id="PIRSR015582-2"/>
    </source>
</evidence>
<dbReference type="InterPro" id="IPR015813">
    <property type="entry name" value="Pyrv/PenolPyrv_kinase-like_dom"/>
</dbReference>
<dbReference type="InterPro" id="IPR005000">
    <property type="entry name" value="Aldolase/citrate-lyase_domain"/>
</dbReference>
<reference evidence="7 8" key="1">
    <citation type="journal article" date="2015" name="Antonie Van Leeuwenhoek">
        <title>Lampropedia puyangensis sp. nov., isolated from symptomatic bark of Populus ? euramericana canker and emended description of Lampropedia hyalina (Ehrenberg 1832) Lee et al. 2004.</title>
        <authorList>
            <person name="Li Y."/>
            <person name="Wang T."/>
            <person name="Piao C.G."/>
            <person name="Wang L.F."/>
            <person name="Tian G.Z."/>
            <person name="Zhu T.H."/>
            <person name="Guo M.W."/>
        </authorList>
    </citation>
    <scope>NUCLEOTIDE SEQUENCE [LARGE SCALE GENOMIC DNA]</scope>
    <source>
        <strain evidence="7 8">2-bin</strain>
    </source>
</reference>
<feature type="binding site" evidence="4">
    <location>
        <position position="73"/>
    </location>
    <ligand>
        <name>substrate</name>
    </ligand>
</feature>
<evidence type="ECO:0000256" key="4">
    <source>
        <dbReference type="PIRSR" id="PIRSR015582-1"/>
    </source>
</evidence>
<sequence>MSSLTSALAQARSLLFVPGTKVERFAKALASGADAIVLDLEDAVPPSEKDTARQAIAGIANAISAAPVPVVVRINTLGSALGLADTEWLQATPAIAHVMVPKTEQAQDLSALHQRLPNLQLIALIETALGLHHVHHIAAAPGVARLAVGHIDFLADLGMQVSTGEPEIAPLRFNVAMATRLANLPPAIDGVTADFQNDELLRQDTQRAIRYGFGGKLCIHPRQIEGVHTCFMPDAQQLQWAQRVVQADAQAQGAAVQLDGKMVDLPVVLQAQRILARLPQHTADLNTLRMANTKQLPKPPGLTTCTAH</sequence>
<gene>
    <name evidence="7" type="ORF">E9531_15620</name>
</gene>
<dbReference type="Gene3D" id="3.20.20.60">
    <property type="entry name" value="Phosphoenolpyruvate-binding domains"/>
    <property type="match status" value="1"/>
</dbReference>
<dbReference type="OrthoDB" id="348111at2"/>
<comment type="caution">
    <text evidence="7">The sequence shown here is derived from an EMBL/GenBank/DDBJ whole genome shotgun (WGS) entry which is preliminary data.</text>
</comment>
<name>A0A4S8ET68_9BURK</name>
<dbReference type="GO" id="GO:0016829">
    <property type="term" value="F:lyase activity"/>
    <property type="evidence" value="ECO:0007669"/>
    <property type="project" value="UniProtKB-KW"/>
</dbReference>
<proteinExistence type="predicted"/>
<evidence type="ECO:0000313" key="8">
    <source>
        <dbReference type="Proteomes" id="UP000308917"/>
    </source>
</evidence>
<evidence type="ECO:0000313" key="7">
    <source>
        <dbReference type="EMBL" id="THT97568.1"/>
    </source>
</evidence>
<dbReference type="Proteomes" id="UP000308917">
    <property type="component" value="Unassembled WGS sequence"/>
</dbReference>
<evidence type="ECO:0000256" key="2">
    <source>
        <dbReference type="ARBA" id="ARBA00022723"/>
    </source>
</evidence>
<dbReference type="PIRSF" id="PIRSF015582">
    <property type="entry name" value="Cit_lyase_B"/>
    <property type="match status" value="1"/>
</dbReference>
<keyword evidence="3 5" id="KW-0460">Magnesium</keyword>
<feature type="binding site" evidence="5">
    <location>
        <position position="152"/>
    </location>
    <ligand>
        <name>Mg(2+)</name>
        <dbReference type="ChEBI" id="CHEBI:18420"/>
    </ligand>
</feature>
<accession>A0A4S8ET68</accession>
<dbReference type="AlphaFoldDB" id="A0A4S8ET68"/>
<keyword evidence="7" id="KW-0456">Lyase</keyword>
<dbReference type="Pfam" id="PF03328">
    <property type="entry name" value="HpcH_HpaI"/>
    <property type="match status" value="1"/>
</dbReference>
<dbReference type="EMBL" id="STFG01000027">
    <property type="protein sequence ID" value="THT97568.1"/>
    <property type="molecule type" value="Genomic_DNA"/>
</dbReference>
<dbReference type="GO" id="GO:0000287">
    <property type="term" value="F:magnesium ion binding"/>
    <property type="evidence" value="ECO:0007669"/>
    <property type="project" value="TreeGrafter"/>
</dbReference>
<evidence type="ECO:0000256" key="3">
    <source>
        <dbReference type="ARBA" id="ARBA00022842"/>
    </source>
</evidence>
<dbReference type="GO" id="GO:0006107">
    <property type="term" value="P:oxaloacetate metabolic process"/>
    <property type="evidence" value="ECO:0007669"/>
    <property type="project" value="TreeGrafter"/>
</dbReference>
<keyword evidence="8" id="KW-1185">Reference proteome</keyword>
<dbReference type="SUPFAM" id="SSF51621">
    <property type="entry name" value="Phosphoenolpyruvate/pyruvate domain"/>
    <property type="match status" value="1"/>
</dbReference>
<dbReference type="InterPro" id="IPR011206">
    <property type="entry name" value="Citrate_lyase_beta/mcl1/mcl2"/>
</dbReference>
<dbReference type="InterPro" id="IPR040442">
    <property type="entry name" value="Pyrv_kinase-like_dom_sf"/>
</dbReference>
<evidence type="ECO:0000256" key="1">
    <source>
        <dbReference type="ARBA" id="ARBA00001946"/>
    </source>
</evidence>
<comment type="cofactor">
    <cofactor evidence="1">
        <name>Mg(2+)</name>
        <dbReference type="ChEBI" id="CHEBI:18420"/>
    </cofactor>
</comment>
<dbReference type="PANTHER" id="PTHR32308:SF10">
    <property type="entry name" value="CITRATE LYASE SUBUNIT BETA"/>
    <property type="match status" value="1"/>
</dbReference>
<dbReference type="PANTHER" id="PTHR32308">
    <property type="entry name" value="LYASE BETA SUBUNIT, PUTATIVE (AFU_ORTHOLOGUE AFUA_4G13030)-RELATED"/>
    <property type="match status" value="1"/>
</dbReference>
<feature type="binding site" evidence="4">
    <location>
        <position position="126"/>
    </location>
    <ligand>
        <name>substrate</name>
    </ligand>
</feature>
<organism evidence="7 8">
    <name type="scientific">Lampropedia puyangensis</name>
    <dbReference type="NCBI Taxonomy" id="1330072"/>
    <lineage>
        <taxon>Bacteria</taxon>
        <taxon>Pseudomonadati</taxon>
        <taxon>Pseudomonadota</taxon>
        <taxon>Betaproteobacteria</taxon>
        <taxon>Burkholderiales</taxon>
        <taxon>Comamonadaceae</taxon>
        <taxon>Lampropedia</taxon>
    </lineage>
</organism>
<keyword evidence="2 5" id="KW-0479">Metal-binding</keyword>